<evidence type="ECO:0000256" key="1">
    <source>
        <dbReference type="SAM" id="Phobius"/>
    </source>
</evidence>
<dbReference type="InterPro" id="IPR012338">
    <property type="entry name" value="Beta-lactam/transpept-like"/>
</dbReference>
<dbReference type="Gene3D" id="3.40.710.10">
    <property type="entry name" value="DD-peptidase/beta-lactamase superfamily"/>
    <property type="match status" value="1"/>
</dbReference>
<dbReference type="InterPro" id="IPR001466">
    <property type="entry name" value="Beta-lactam-related"/>
</dbReference>
<dbReference type="OrthoDB" id="9793489at2"/>
<protein>
    <submittedName>
        <fullName evidence="3">Class A beta-lactamase-related serine hydrolase</fullName>
    </submittedName>
</protein>
<name>A0A4Y8AQ14_9FLAO</name>
<dbReference type="PANTHER" id="PTHR46825">
    <property type="entry name" value="D-ALANYL-D-ALANINE-CARBOXYPEPTIDASE/ENDOPEPTIDASE AMPH"/>
    <property type="match status" value="1"/>
</dbReference>
<dbReference type="Proteomes" id="UP000298517">
    <property type="component" value="Unassembled WGS sequence"/>
</dbReference>
<keyword evidence="4" id="KW-1185">Reference proteome</keyword>
<sequence>MLLCKPLTLVHLKKYFRYSVLPIIITLIVLAFSTKNEGSKTVKLFHTVSDTASIEATEPILEKKYPIEITQKVSNKLDSLLQRINKRHDFHGSVLVAKNGKIVYNNHIGFADFRKKEPLNKTSLFQLASVSKQFTAAAIMMLYERNQIKLTDTVNSYFPDFPYEGVTIKNLLNHTAGLPKYFWVAEHKWKKEKAPTNSEMMRLFASSNVQRFFKPGRNFDYSNTGYLVLASIVEKVAGVSFSAFLEKNIFEPLEMNQSFVYNPENKNINKNHLFGYRLYKGWKHLKINNTVNDAVVGDKNVYTTSEDLFKWVLGLNNGKLISEESLNLMYTNGETIYKRKIPYGFGFRIDPKDTNIVYHHGKWNGFSTGLTQFLDENLVVIVLEHTSYSGISSLTKKVKKIVGENLNV</sequence>
<keyword evidence="1" id="KW-0812">Transmembrane</keyword>
<feature type="transmembrane region" description="Helical" evidence="1">
    <location>
        <begin position="15"/>
        <end position="33"/>
    </location>
</feature>
<reference evidence="3 4" key="1">
    <citation type="journal article" date="2011" name="J. Microbiol.">
        <title>Gramella jeungdoensis sp. nov., isolated from a solar saltern in Korea.</title>
        <authorList>
            <person name="Joung Y."/>
            <person name="Kim H."/>
            <person name="Jang T."/>
            <person name="Ahn T.S."/>
            <person name="Joh K."/>
        </authorList>
    </citation>
    <scope>NUCLEOTIDE SEQUENCE [LARGE SCALE GENOMIC DNA]</scope>
    <source>
        <strain evidence="3 4">KCTC 23123</strain>
    </source>
</reference>
<dbReference type="EMBL" id="SNQI01000004">
    <property type="protein sequence ID" value="TEW72861.1"/>
    <property type="molecule type" value="Genomic_DNA"/>
</dbReference>
<dbReference type="Pfam" id="PF00144">
    <property type="entry name" value="Beta-lactamase"/>
    <property type="match status" value="1"/>
</dbReference>
<dbReference type="GO" id="GO:0016787">
    <property type="term" value="F:hydrolase activity"/>
    <property type="evidence" value="ECO:0007669"/>
    <property type="project" value="UniProtKB-KW"/>
</dbReference>
<evidence type="ECO:0000313" key="4">
    <source>
        <dbReference type="Proteomes" id="UP000298517"/>
    </source>
</evidence>
<keyword evidence="1" id="KW-0472">Membrane</keyword>
<feature type="domain" description="Beta-lactamase-related" evidence="2">
    <location>
        <begin position="78"/>
        <end position="388"/>
    </location>
</feature>
<keyword evidence="1" id="KW-1133">Transmembrane helix</keyword>
<evidence type="ECO:0000313" key="3">
    <source>
        <dbReference type="EMBL" id="TEW72861.1"/>
    </source>
</evidence>
<dbReference type="AlphaFoldDB" id="A0A4Y8AQ14"/>
<accession>A0A4Y8AQ14</accession>
<proteinExistence type="predicted"/>
<keyword evidence="3" id="KW-0378">Hydrolase</keyword>
<dbReference type="PANTHER" id="PTHR46825:SF9">
    <property type="entry name" value="BETA-LACTAMASE-RELATED DOMAIN-CONTAINING PROTEIN"/>
    <property type="match status" value="1"/>
</dbReference>
<organism evidence="3 4">
    <name type="scientific">Gramella jeungdoensis</name>
    <dbReference type="NCBI Taxonomy" id="708091"/>
    <lineage>
        <taxon>Bacteria</taxon>
        <taxon>Pseudomonadati</taxon>
        <taxon>Bacteroidota</taxon>
        <taxon>Flavobacteriia</taxon>
        <taxon>Flavobacteriales</taxon>
        <taxon>Flavobacteriaceae</taxon>
        <taxon>Christiangramia</taxon>
    </lineage>
</organism>
<evidence type="ECO:0000259" key="2">
    <source>
        <dbReference type="Pfam" id="PF00144"/>
    </source>
</evidence>
<dbReference type="SUPFAM" id="SSF56601">
    <property type="entry name" value="beta-lactamase/transpeptidase-like"/>
    <property type="match status" value="1"/>
</dbReference>
<gene>
    <name evidence="3" type="ORF">E2488_11735</name>
</gene>
<comment type="caution">
    <text evidence="3">The sequence shown here is derived from an EMBL/GenBank/DDBJ whole genome shotgun (WGS) entry which is preliminary data.</text>
</comment>
<dbReference type="InterPro" id="IPR050491">
    <property type="entry name" value="AmpC-like"/>
</dbReference>